<dbReference type="SUPFAM" id="SSF103481">
    <property type="entry name" value="Multidrug resistance efflux transporter EmrE"/>
    <property type="match status" value="1"/>
</dbReference>
<dbReference type="Proteomes" id="UP001595696">
    <property type="component" value="Unassembled WGS sequence"/>
</dbReference>
<dbReference type="Pfam" id="PF00893">
    <property type="entry name" value="Multi_Drug_Res"/>
    <property type="match status" value="1"/>
</dbReference>
<sequence length="122" mass="12512">MDPHARPHPSPGESVTPYLFLAGAIVAEVFATSLLGSTQGFSRLWPTVAVLTGYGIAFAMLAQAIARDMQVGIAYALWSGVGTILIVGIGILFLKEPLTAAKVAGVALVVAGVVILNLAGSH</sequence>
<keyword evidence="4" id="KW-1003">Cell membrane</keyword>
<evidence type="ECO:0000256" key="5">
    <source>
        <dbReference type="ARBA" id="ARBA00022692"/>
    </source>
</evidence>
<dbReference type="Gene3D" id="1.10.3730.20">
    <property type="match status" value="1"/>
</dbReference>
<keyword evidence="6 10" id="KW-1133">Transmembrane helix</keyword>
<evidence type="ECO:0000313" key="11">
    <source>
        <dbReference type="EMBL" id="MFC3963357.1"/>
    </source>
</evidence>
<dbReference type="PANTHER" id="PTHR30561:SF1">
    <property type="entry name" value="MULTIDRUG TRANSPORTER EMRE"/>
    <property type="match status" value="1"/>
</dbReference>
<dbReference type="PANTHER" id="PTHR30561">
    <property type="entry name" value="SMR FAMILY PROTON-DEPENDENT DRUG EFFLUX TRANSPORTER SUGE"/>
    <property type="match status" value="1"/>
</dbReference>
<keyword evidence="5 9" id="KW-0812">Transmembrane</keyword>
<evidence type="ECO:0000256" key="6">
    <source>
        <dbReference type="ARBA" id="ARBA00022989"/>
    </source>
</evidence>
<evidence type="ECO:0000256" key="7">
    <source>
        <dbReference type="ARBA" id="ARBA00023136"/>
    </source>
</evidence>
<dbReference type="InterPro" id="IPR045324">
    <property type="entry name" value="Small_multidrug_res"/>
</dbReference>
<comment type="similarity">
    <text evidence="2">Belongs to the drug/metabolite transporter (DMT) superfamily. Small multidrug resistance (SMR) (TC 2.A.7.1) family. Mmr subfamily.</text>
</comment>
<evidence type="ECO:0000256" key="4">
    <source>
        <dbReference type="ARBA" id="ARBA00022475"/>
    </source>
</evidence>
<evidence type="ECO:0000313" key="12">
    <source>
        <dbReference type="Proteomes" id="UP001595696"/>
    </source>
</evidence>
<proteinExistence type="inferred from homology"/>
<organism evidence="11 12">
    <name type="scientific">Nocardia jiangsuensis</name>
    <dbReference type="NCBI Taxonomy" id="1691563"/>
    <lineage>
        <taxon>Bacteria</taxon>
        <taxon>Bacillati</taxon>
        <taxon>Actinomycetota</taxon>
        <taxon>Actinomycetes</taxon>
        <taxon>Mycobacteriales</taxon>
        <taxon>Nocardiaceae</taxon>
        <taxon>Nocardia</taxon>
    </lineage>
</organism>
<evidence type="ECO:0000256" key="9">
    <source>
        <dbReference type="RuleBase" id="RU003942"/>
    </source>
</evidence>
<evidence type="ECO:0000256" key="10">
    <source>
        <dbReference type="SAM" id="Phobius"/>
    </source>
</evidence>
<comment type="subcellular location">
    <subcellularLocation>
        <location evidence="1 9">Cell membrane</location>
        <topology evidence="1 9">Multi-pass membrane protein</topology>
    </subcellularLocation>
</comment>
<gene>
    <name evidence="11" type="ORF">ACFO0B_15300</name>
</gene>
<evidence type="ECO:0000256" key="8">
    <source>
        <dbReference type="ARBA" id="ARBA00023251"/>
    </source>
</evidence>
<evidence type="ECO:0000256" key="2">
    <source>
        <dbReference type="ARBA" id="ARBA00007822"/>
    </source>
</evidence>
<accession>A0ABV8DTD7</accession>
<keyword evidence="8" id="KW-0046">Antibiotic resistance</keyword>
<feature type="transmembrane region" description="Helical" evidence="10">
    <location>
        <begin position="101"/>
        <end position="120"/>
    </location>
</feature>
<dbReference type="InterPro" id="IPR000390">
    <property type="entry name" value="Small_drug/metabolite_transptr"/>
</dbReference>
<dbReference type="EMBL" id="JBHSAX010000014">
    <property type="protein sequence ID" value="MFC3963357.1"/>
    <property type="molecule type" value="Genomic_DNA"/>
</dbReference>
<dbReference type="RefSeq" id="WP_378613099.1">
    <property type="nucleotide sequence ID" value="NZ_JBHSAX010000014.1"/>
</dbReference>
<evidence type="ECO:0000256" key="1">
    <source>
        <dbReference type="ARBA" id="ARBA00004651"/>
    </source>
</evidence>
<evidence type="ECO:0000256" key="3">
    <source>
        <dbReference type="ARBA" id="ARBA00022448"/>
    </source>
</evidence>
<dbReference type="InterPro" id="IPR037185">
    <property type="entry name" value="EmrE-like"/>
</dbReference>
<keyword evidence="3" id="KW-0813">Transport</keyword>
<reference evidence="12" key="1">
    <citation type="journal article" date="2019" name="Int. J. Syst. Evol. Microbiol.">
        <title>The Global Catalogue of Microorganisms (GCM) 10K type strain sequencing project: providing services to taxonomists for standard genome sequencing and annotation.</title>
        <authorList>
            <consortium name="The Broad Institute Genomics Platform"/>
            <consortium name="The Broad Institute Genome Sequencing Center for Infectious Disease"/>
            <person name="Wu L."/>
            <person name="Ma J."/>
        </authorList>
    </citation>
    <scope>NUCLEOTIDE SEQUENCE [LARGE SCALE GENOMIC DNA]</scope>
    <source>
        <strain evidence="12">CGMCC 4.7330</strain>
    </source>
</reference>
<name>A0ABV8DTD7_9NOCA</name>
<feature type="transmembrane region" description="Helical" evidence="10">
    <location>
        <begin position="72"/>
        <end position="94"/>
    </location>
</feature>
<keyword evidence="12" id="KW-1185">Reference proteome</keyword>
<feature type="transmembrane region" description="Helical" evidence="10">
    <location>
        <begin position="15"/>
        <end position="36"/>
    </location>
</feature>
<protein>
    <submittedName>
        <fullName evidence="11">DMT family transporter</fullName>
    </submittedName>
</protein>
<feature type="transmembrane region" description="Helical" evidence="10">
    <location>
        <begin position="48"/>
        <end position="66"/>
    </location>
</feature>
<comment type="caution">
    <text evidence="11">The sequence shown here is derived from an EMBL/GenBank/DDBJ whole genome shotgun (WGS) entry which is preliminary data.</text>
</comment>
<keyword evidence="7 10" id="KW-0472">Membrane</keyword>